<keyword evidence="1" id="KW-0472">Membrane</keyword>
<feature type="transmembrane region" description="Helical" evidence="1">
    <location>
        <begin position="169"/>
        <end position="185"/>
    </location>
</feature>
<keyword evidence="1" id="KW-1133">Transmembrane helix</keyword>
<proteinExistence type="predicted"/>
<feature type="transmembrane region" description="Helical" evidence="1">
    <location>
        <begin position="314"/>
        <end position="336"/>
    </location>
</feature>
<dbReference type="Proteomes" id="UP000054858">
    <property type="component" value="Unassembled WGS sequence"/>
</dbReference>
<name>A0A0W0WXJ8_9GAMM</name>
<feature type="transmembrane region" description="Helical" evidence="1">
    <location>
        <begin position="254"/>
        <end position="272"/>
    </location>
</feature>
<sequence length="597" mass="66712">MSMLGWLFHYSHYGLDFTDESFYLIWITNPYQYKASVSQFGFIYHPLHQLLHGNVALLREANIAILFTLSFLLTNLLIKYFYAASPINTPQRWIISSGTATASFAFFQSWIATPSYNSLTLQALLMSSIALILIDKQTASATTDKPLNRIWSWIFLGTSGWLSVMAKPTTAVALAICSILYLFMIRKLHTRYLLLSAGIATGLLILSAWYIDSSIPAFMTRIKTGLEMTQILGSDSHNLKNLIRLDEFELSQNAKNLFTIIVITILCLVGFLNSRKQTLISFGIGLSLTIILLELAIILGIVHKNISIGNFQGLLLWSIPFAALLSGFFLCGYKYLSKISRSHWALAILFLLFPHLYAIGTGNNYWSHGSRAGIFWVLSGFILLVPIIENKKKPILLIPFVLATQFIVVVFINSSIEEPYRQPQPLRQNNYTFEIKEFATTLKLCDKDAIYLTKSKEILKNAHFKSGTPMIDLTGHSPGIPYLLGGINVGTPWMFGGYSGSDQFAKTALKKVSCKQLAHAWLLIEPEWPRNISSDILTSYGAELDKDFQIVGALKIAAGTGGLENSRTQYILKPTRPINEAISLCLATRSHEGDLFG</sequence>
<comment type="caution">
    <text evidence="2">The sequence shown here is derived from an EMBL/GenBank/DDBJ whole genome shotgun (WGS) entry which is preliminary data.</text>
</comment>
<dbReference type="PATRIC" id="fig|29423.5.peg.2277"/>
<feature type="transmembrane region" description="Helical" evidence="1">
    <location>
        <begin position="61"/>
        <end position="81"/>
    </location>
</feature>
<dbReference type="AlphaFoldDB" id="A0A0W0WXJ8"/>
<gene>
    <name evidence="2" type="ORF">Loak_2171</name>
</gene>
<evidence type="ECO:0000313" key="3">
    <source>
        <dbReference type="Proteomes" id="UP000054858"/>
    </source>
</evidence>
<keyword evidence="1" id="KW-0812">Transmembrane</keyword>
<dbReference type="EMBL" id="LNYP01000031">
    <property type="protein sequence ID" value="KTD37035.1"/>
    <property type="molecule type" value="Genomic_DNA"/>
</dbReference>
<reference evidence="2 3" key="1">
    <citation type="submission" date="2015-11" db="EMBL/GenBank/DDBJ databases">
        <title>Genomic analysis of 38 Legionella species identifies large and diverse effector repertoires.</title>
        <authorList>
            <person name="Burstein D."/>
            <person name="Amaro F."/>
            <person name="Zusman T."/>
            <person name="Lifshitz Z."/>
            <person name="Cohen O."/>
            <person name="Gilbert J.A."/>
            <person name="Pupko T."/>
            <person name="Shuman H.A."/>
            <person name="Segal G."/>
        </authorList>
    </citation>
    <scope>NUCLEOTIDE SEQUENCE [LARGE SCALE GENOMIC DNA]</scope>
    <source>
        <strain evidence="2 3">Oak Ridge-10</strain>
    </source>
</reference>
<feature type="transmembrane region" description="Helical" evidence="1">
    <location>
        <begin position="343"/>
        <end position="360"/>
    </location>
</feature>
<evidence type="ECO:0000313" key="2">
    <source>
        <dbReference type="EMBL" id="KTD37035.1"/>
    </source>
</evidence>
<feature type="transmembrane region" description="Helical" evidence="1">
    <location>
        <begin position="395"/>
        <end position="416"/>
    </location>
</feature>
<feature type="transmembrane region" description="Helical" evidence="1">
    <location>
        <begin position="93"/>
        <end position="111"/>
    </location>
</feature>
<protein>
    <recommendedName>
        <fullName evidence="4">Glycosyltransferase RgtA/B/C/D-like domain-containing protein</fullName>
    </recommendedName>
</protein>
<feature type="transmembrane region" description="Helical" evidence="1">
    <location>
        <begin position="279"/>
        <end position="302"/>
    </location>
</feature>
<evidence type="ECO:0000256" key="1">
    <source>
        <dbReference type="SAM" id="Phobius"/>
    </source>
</evidence>
<accession>A0A0W0WXJ8</accession>
<evidence type="ECO:0008006" key="4">
    <source>
        <dbReference type="Google" id="ProtNLM"/>
    </source>
</evidence>
<feature type="transmembrane region" description="Helical" evidence="1">
    <location>
        <begin position="372"/>
        <end position="388"/>
    </location>
</feature>
<feature type="transmembrane region" description="Helical" evidence="1">
    <location>
        <begin position="192"/>
        <end position="211"/>
    </location>
</feature>
<organism evidence="2 3">
    <name type="scientific">Legionella oakridgensis</name>
    <dbReference type="NCBI Taxonomy" id="29423"/>
    <lineage>
        <taxon>Bacteria</taxon>
        <taxon>Pseudomonadati</taxon>
        <taxon>Pseudomonadota</taxon>
        <taxon>Gammaproteobacteria</taxon>
        <taxon>Legionellales</taxon>
        <taxon>Legionellaceae</taxon>
        <taxon>Legionella</taxon>
    </lineage>
</organism>